<keyword evidence="3" id="KW-1185">Reference proteome</keyword>
<comment type="caution">
    <text evidence="2">The sequence shown here is derived from an EMBL/GenBank/DDBJ whole genome shotgun (WGS) entry which is preliminary data.</text>
</comment>
<name>A0ABS6IHA5_9HYPH</name>
<accession>A0ABS6IHA5</accession>
<feature type="signal peptide" evidence="1">
    <location>
        <begin position="1"/>
        <end position="21"/>
    </location>
</feature>
<dbReference type="EMBL" id="JAHOPB010000001">
    <property type="protein sequence ID" value="MBU8872658.1"/>
    <property type="molecule type" value="Genomic_DNA"/>
</dbReference>
<dbReference type="RefSeq" id="WP_216956942.1">
    <property type="nucleotide sequence ID" value="NZ_JAHOPB010000001.1"/>
</dbReference>
<keyword evidence="1" id="KW-0732">Signal</keyword>
<dbReference type="Proteomes" id="UP000727907">
    <property type="component" value="Unassembled WGS sequence"/>
</dbReference>
<organism evidence="2 3">
    <name type="scientific">Reyranella humidisoli</name>
    <dbReference type="NCBI Taxonomy" id="2849149"/>
    <lineage>
        <taxon>Bacteria</taxon>
        <taxon>Pseudomonadati</taxon>
        <taxon>Pseudomonadota</taxon>
        <taxon>Alphaproteobacteria</taxon>
        <taxon>Hyphomicrobiales</taxon>
        <taxon>Reyranellaceae</taxon>
        <taxon>Reyranella</taxon>
    </lineage>
</organism>
<gene>
    <name evidence="2" type="ORF">KQ910_02740</name>
</gene>
<protein>
    <recommendedName>
        <fullName evidence="4">DUF4136 domain-containing protein</fullName>
    </recommendedName>
</protein>
<evidence type="ECO:0000313" key="2">
    <source>
        <dbReference type="EMBL" id="MBU8872658.1"/>
    </source>
</evidence>
<reference evidence="2 3" key="1">
    <citation type="submission" date="2021-06" db="EMBL/GenBank/DDBJ databases">
        <authorList>
            <person name="Lee D.H."/>
        </authorList>
    </citation>
    <scope>NUCLEOTIDE SEQUENCE [LARGE SCALE GENOMIC DNA]</scope>
    <source>
        <strain evidence="2 3">MMS21-HV4-11</strain>
    </source>
</reference>
<evidence type="ECO:0000256" key="1">
    <source>
        <dbReference type="SAM" id="SignalP"/>
    </source>
</evidence>
<evidence type="ECO:0000313" key="3">
    <source>
        <dbReference type="Proteomes" id="UP000727907"/>
    </source>
</evidence>
<proteinExistence type="predicted"/>
<feature type="chain" id="PRO_5045406931" description="DUF4136 domain-containing protein" evidence="1">
    <location>
        <begin position="22"/>
        <end position="196"/>
    </location>
</feature>
<sequence>MRIAATLVALSALCFAAPVSAQGYGLGSGPKLGQIEIKAYQKIPKVKIAVQLTSDTHLARELRRQVMVRLGQRGNQVGFSGGNIMRMDVSYFDLSGGADRDMPMMQSQDYETGANPRLMLPANPIGRRDTIPAAPSGATLRVSLTLYEASGGKVLWTATGSCSVRSSQAMAGGLSIVNHIFDNADANRVADAGCPL</sequence>
<evidence type="ECO:0008006" key="4">
    <source>
        <dbReference type="Google" id="ProtNLM"/>
    </source>
</evidence>